<reference evidence="7 8" key="1">
    <citation type="submission" date="2007-05" db="EMBL/GenBank/DDBJ databases">
        <title>Complete sequence of Geobacter uraniireducens Rf4.</title>
        <authorList>
            <consortium name="US DOE Joint Genome Institute"/>
            <person name="Copeland A."/>
            <person name="Lucas S."/>
            <person name="Lapidus A."/>
            <person name="Barry K."/>
            <person name="Detter J.C."/>
            <person name="Glavina del Rio T."/>
            <person name="Hammon N."/>
            <person name="Israni S."/>
            <person name="Dalin E."/>
            <person name="Tice H."/>
            <person name="Pitluck S."/>
            <person name="Chertkov O."/>
            <person name="Brettin T."/>
            <person name="Bruce D."/>
            <person name="Han C."/>
            <person name="Schmutz J."/>
            <person name="Larimer F."/>
            <person name="Land M."/>
            <person name="Hauser L."/>
            <person name="Kyrpides N."/>
            <person name="Mikhailova N."/>
            <person name="Shelobolina E."/>
            <person name="Aklujkar M."/>
            <person name="Lovley D."/>
            <person name="Richardson P."/>
        </authorList>
    </citation>
    <scope>NUCLEOTIDE SEQUENCE [LARGE SCALE GENOMIC DNA]</scope>
    <source>
        <strain evidence="8">ATCC BAA-1134 / JCM 13001 / Rf4</strain>
    </source>
</reference>
<dbReference type="Gene3D" id="3.20.20.70">
    <property type="entry name" value="Aldolase class I"/>
    <property type="match status" value="1"/>
</dbReference>
<dbReference type="HOGENOM" id="CLU_050695_0_0_7"/>
<organism evidence="7 8">
    <name type="scientific">Geotalea uraniireducens (strain Rf4)</name>
    <name type="common">Geobacter uraniireducens</name>
    <dbReference type="NCBI Taxonomy" id="351605"/>
    <lineage>
        <taxon>Bacteria</taxon>
        <taxon>Pseudomonadati</taxon>
        <taxon>Thermodesulfobacteriota</taxon>
        <taxon>Desulfuromonadia</taxon>
        <taxon>Geobacterales</taxon>
        <taxon>Geobacteraceae</taxon>
        <taxon>Geotalea</taxon>
    </lineage>
</organism>
<evidence type="ECO:0000313" key="7">
    <source>
        <dbReference type="EMBL" id="ABQ27904.1"/>
    </source>
</evidence>
<proteinExistence type="predicted"/>
<dbReference type="GO" id="GO:0046872">
    <property type="term" value="F:metal ion binding"/>
    <property type="evidence" value="ECO:0007669"/>
    <property type="project" value="UniProtKB-KW"/>
</dbReference>
<evidence type="ECO:0000259" key="6">
    <source>
        <dbReference type="Pfam" id="PF12345"/>
    </source>
</evidence>
<evidence type="ECO:0000313" key="8">
    <source>
        <dbReference type="Proteomes" id="UP000006695"/>
    </source>
</evidence>
<dbReference type="PANTHER" id="PTHR43728">
    <property type="entry name" value="SLR0304 PROTEIN"/>
    <property type="match status" value="1"/>
</dbReference>
<evidence type="ECO:0000256" key="4">
    <source>
        <dbReference type="ARBA" id="ARBA00023004"/>
    </source>
</evidence>
<keyword evidence="8" id="KW-1185">Reference proteome</keyword>
<dbReference type="InterPro" id="IPR013785">
    <property type="entry name" value="Aldolase_TIM"/>
</dbReference>
<keyword evidence="5" id="KW-0411">Iron-sulfur</keyword>
<accession>A5G7Y6</accession>
<dbReference type="GO" id="GO:0003824">
    <property type="term" value="F:catalytic activity"/>
    <property type="evidence" value="ECO:0007669"/>
    <property type="project" value="InterPro"/>
</dbReference>
<sequence length="337" mass="37570">MWNHQFPVPSSQFTIHGVKMVAVFKERLLKINPVYIRFDSLQTLQLNLGNLCNLSCSHCHVNASPHGKEIMDKEVMTKVIAFLARQSGITLDITGGCPELNPHFRFLIEATDGLSPRRIVRSNLAITQEAGMAWLTEFYREHDLVITASLPCYLEENVDRQRGQGVHAKSIAALKKLNALGYGRTHELNLVYNPGGDYIPGAQKELETAYKAELLECYGVTFNNLYAITNAPIGRFREYLEMKGAYERYLNLLATSFNPDAAQNIMCRTLVSVDWKGFLYNCDFNQAIGLPITDEDGGILMIDDLENAARTGNELFLAQHCYCCTAGEGSSCTGVLA</sequence>
<keyword evidence="4" id="KW-0408">Iron</keyword>
<keyword evidence="2" id="KW-0949">S-adenosyl-L-methionine</keyword>
<protein>
    <submittedName>
        <fullName evidence="7">Radical SAM domain protein</fullName>
    </submittedName>
</protein>
<dbReference type="AlphaFoldDB" id="A5G7Y6"/>
<dbReference type="PANTHER" id="PTHR43728:SF1">
    <property type="entry name" value="FE-S OXIDOREDUCTASE"/>
    <property type="match status" value="1"/>
</dbReference>
<dbReference type="Proteomes" id="UP000006695">
    <property type="component" value="Chromosome"/>
</dbReference>
<keyword evidence="3" id="KW-0479">Metal-binding</keyword>
<dbReference type="InterPro" id="IPR007197">
    <property type="entry name" value="rSAM"/>
</dbReference>
<dbReference type="InterPro" id="IPR026351">
    <property type="entry name" value="rSAM_ArsS-like"/>
</dbReference>
<dbReference type="SFLD" id="SFLDS00029">
    <property type="entry name" value="Radical_SAM"/>
    <property type="match status" value="1"/>
</dbReference>
<evidence type="ECO:0000256" key="5">
    <source>
        <dbReference type="ARBA" id="ARBA00023014"/>
    </source>
</evidence>
<dbReference type="CDD" id="cd01335">
    <property type="entry name" value="Radical_SAM"/>
    <property type="match status" value="1"/>
</dbReference>
<feature type="domain" description="Arsenosugar biosynthesis radical SAM protein ArsS-like C-terminal" evidence="6">
    <location>
        <begin position="199"/>
        <end position="334"/>
    </location>
</feature>
<dbReference type="SUPFAM" id="SSF102114">
    <property type="entry name" value="Radical SAM enzymes"/>
    <property type="match status" value="1"/>
</dbReference>
<name>A5G7Y6_GEOUR</name>
<dbReference type="EMBL" id="CP000698">
    <property type="protein sequence ID" value="ABQ27904.1"/>
    <property type="molecule type" value="Genomic_DNA"/>
</dbReference>
<gene>
    <name evidence="7" type="ordered locus">Gura_3751</name>
</gene>
<dbReference type="InterPro" id="IPR058240">
    <property type="entry name" value="rSAM_sf"/>
</dbReference>
<dbReference type="NCBIfam" id="TIGR04167">
    <property type="entry name" value="rSAM_SeCys"/>
    <property type="match status" value="1"/>
</dbReference>
<dbReference type="KEGG" id="gur:Gura_3751"/>
<dbReference type="GO" id="GO:0051536">
    <property type="term" value="F:iron-sulfur cluster binding"/>
    <property type="evidence" value="ECO:0007669"/>
    <property type="project" value="UniProtKB-KW"/>
</dbReference>
<evidence type="ECO:0000256" key="3">
    <source>
        <dbReference type="ARBA" id="ARBA00022723"/>
    </source>
</evidence>
<dbReference type="InterPro" id="IPR024521">
    <property type="entry name" value="ArsS-like_C"/>
</dbReference>
<evidence type="ECO:0000256" key="2">
    <source>
        <dbReference type="ARBA" id="ARBA00022691"/>
    </source>
</evidence>
<dbReference type="SFLD" id="SFLDG01067">
    <property type="entry name" value="SPASM/twitch_domain_containing"/>
    <property type="match status" value="1"/>
</dbReference>
<evidence type="ECO:0000256" key="1">
    <source>
        <dbReference type="ARBA" id="ARBA00001966"/>
    </source>
</evidence>
<comment type="cofactor">
    <cofactor evidence="1">
        <name>[4Fe-4S] cluster</name>
        <dbReference type="ChEBI" id="CHEBI:49883"/>
    </cofactor>
</comment>
<dbReference type="Pfam" id="PF12345">
    <property type="entry name" value="DUF3641"/>
    <property type="match status" value="1"/>
</dbReference>
<dbReference type="STRING" id="351605.Gura_3751"/>